<organism evidence="1 2">
    <name type="scientific">Stichopus japonicus</name>
    <name type="common">Sea cucumber</name>
    <dbReference type="NCBI Taxonomy" id="307972"/>
    <lineage>
        <taxon>Eukaryota</taxon>
        <taxon>Metazoa</taxon>
        <taxon>Echinodermata</taxon>
        <taxon>Eleutherozoa</taxon>
        <taxon>Echinozoa</taxon>
        <taxon>Holothuroidea</taxon>
        <taxon>Aspidochirotacea</taxon>
        <taxon>Aspidochirotida</taxon>
        <taxon>Stichopodidae</taxon>
        <taxon>Apostichopus</taxon>
    </lineage>
</organism>
<comment type="caution">
    <text evidence="1">The sequence shown here is derived from an EMBL/GenBank/DDBJ whole genome shotgun (WGS) entry which is preliminary data.</text>
</comment>
<dbReference type="Pfam" id="PF02992">
    <property type="entry name" value="Transposase_21"/>
    <property type="match status" value="1"/>
</dbReference>
<accession>A0A2G8KWF6</accession>
<dbReference type="PANTHER" id="PTHR33053">
    <property type="entry name" value="PROTEIN, PUTATIVE-RELATED"/>
    <property type="match status" value="1"/>
</dbReference>
<protein>
    <recommendedName>
        <fullName evidence="3">Transposase domain-containing protein</fullName>
    </recommendedName>
</protein>
<evidence type="ECO:0008006" key="3">
    <source>
        <dbReference type="Google" id="ProtNLM"/>
    </source>
</evidence>
<evidence type="ECO:0000313" key="2">
    <source>
        <dbReference type="Proteomes" id="UP000230750"/>
    </source>
</evidence>
<reference evidence="1 2" key="1">
    <citation type="journal article" date="2017" name="PLoS Biol.">
        <title>The sea cucumber genome provides insights into morphological evolution and visceral regeneration.</title>
        <authorList>
            <person name="Zhang X."/>
            <person name="Sun L."/>
            <person name="Yuan J."/>
            <person name="Sun Y."/>
            <person name="Gao Y."/>
            <person name="Zhang L."/>
            <person name="Li S."/>
            <person name="Dai H."/>
            <person name="Hamel J.F."/>
            <person name="Liu C."/>
            <person name="Yu Y."/>
            <person name="Liu S."/>
            <person name="Lin W."/>
            <person name="Guo K."/>
            <person name="Jin S."/>
            <person name="Xu P."/>
            <person name="Storey K.B."/>
            <person name="Huan P."/>
            <person name="Zhang T."/>
            <person name="Zhou Y."/>
            <person name="Zhang J."/>
            <person name="Lin C."/>
            <person name="Li X."/>
            <person name="Xing L."/>
            <person name="Huo D."/>
            <person name="Sun M."/>
            <person name="Wang L."/>
            <person name="Mercier A."/>
            <person name="Li F."/>
            <person name="Yang H."/>
            <person name="Xiang J."/>
        </authorList>
    </citation>
    <scope>NUCLEOTIDE SEQUENCE [LARGE SCALE GENOMIC DNA]</scope>
    <source>
        <strain evidence="1">Shaxun</strain>
        <tissue evidence="1">Muscle</tissue>
    </source>
</reference>
<dbReference type="Proteomes" id="UP000230750">
    <property type="component" value="Unassembled WGS sequence"/>
</dbReference>
<dbReference type="InterPro" id="IPR004242">
    <property type="entry name" value="Transposase_21"/>
</dbReference>
<name>A0A2G8KWF6_STIJA</name>
<sequence length="418" mass="47861">MTSSKKKRWLLNKTMTLLVNQWFFLEDSDLKLNMMRVDDVDMADEWFDTFSGEELEFQQEALFDCSNSTADLDPTFKENEPIFKGAPITLAESMLLILLFATRHSLTGEGLVDLLTLVSMHCLKPNICTTSLYMFNKFFGQLKSPMKIHKFCKFCMYLLSSESKSVEMCPVCSKDISQDLQLSYFIEIPIIQQIGTLFAKIGFYNDLQHRFQRKKQKTDNVEDIYDGYQYKKLFKPGQFLYGQNNISLMWYTDGCPLFKSSKVSLWPLFFAINELPYKKRFLKENMIYAGLWVGEKPAMATFLKPFHKSLMQLKEGVSFKVPAQKQPITVKAMVLCGTCDLPARCVILNMTQFNGAHGCTHCLQKGVSASTGRGSTWTYPFKMNNPSGPKRTHEGMVNDAFQAYSGDNKQRPVNGIKV</sequence>
<dbReference type="OrthoDB" id="10010998at2759"/>
<proteinExistence type="predicted"/>
<dbReference type="EMBL" id="MRZV01000333">
    <property type="protein sequence ID" value="PIK52346.1"/>
    <property type="molecule type" value="Genomic_DNA"/>
</dbReference>
<dbReference type="AlphaFoldDB" id="A0A2G8KWF6"/>
<dbReference type="STRING" id="307972.A0A2G8KWF6"/>
<keyword evidence="2" id="KW-1185">Reference proteome</keyword>
<dbReference type="PANTHER" id="PTHR33053:SF9">
    <property type="entry name" value="AGAP000105-PA"/>
    <property type="match status" value="1"/>
</dbReference>
<dbReference type="SUPFAM" id="SSF57850">
    <property type="entry name" value="RING/U-box"/>
    <property type="match status" value="1"/>
</dbReference>
<evidence type="ECO:0000313" key="1">
    <source>
        <dbReference type="EMBL" id="PIK52346.1"/>
    </source>
</evidence>
<gene>
    <name evidence="1" type="ORF">BSL78_10775</name>
</gene>